<keyword evidence="1" id="KW-0812">Transmembrane</keyword>
<dbReference type="EMBL" id="FPBK01000002">
    <property type="protein sequence ID" value="SFU39340.1"/>
    <property type="molecule type" value="Genomic_DNA"/>
</dbReference>
<gene>
    <name evidence="2" type="ORF">SAMN05216480_102208</name>
</gene>
<name>A0A1I7FT36_9FLAO</name>
<keyword evidence="1" id="KW-1133">Transmembrane helix</keyword>
<sequence>MTTIFYVSIILVTIIVFLAFIAPKNYHVCRSIVIQRPKSEVFLFLKYLKNQDQWSPWNKKDVNMKKTYVGTDGEIGFISAWEGNKDVGAGEQELINFVDGELIQSQLRFLKPWKSTSDAYIRLEELNEATQVTWGFSGHNKFPASIFMLFMDMDKAVGKDFNEGLKNLKRILESVND</sequence>
<evidence type="ECO:0000313" key="3">
    <source>
        <dbReference type="Proteomes" id="UP000199138"/>
    </source>
</evidence>
<accession>A0A1I7FT36</accession>
<dbReference type="Proteomes" id="UP000199138">
    <property type="component" value="Unassembled WGS sequence"/>
</dbReference>
<dbReference type="STRING" id="1224947.SAMN05216480_102208"/>
<dbReference type="AlphaFoldDB" id="A0A1I7FT36"/>
<evidence type="ECO:0000256" key="1">
    <source>
        <dbReference type="SAM" id="Phobius"/>
    </source>
</evidence>
<dbReference type="Gene3D" id="3.30.530.20">
    <property type="match status" value="1"/>
</dbReference>
<feature type="transmembrane region" description="Helical" evidence="1">
    <location>
        <begin position="6"/>
        <end position="22"/>
    </location>
</feature>
<protein>
    <submittedName>
        <fullName evidence="2">Polyketide cyclase / dehydrase and lipid transport</fullName>
    </submittedName>
</protein>
<reference evidence="2 3" key="1">
    <citation type="submission" date="2016-10" db="EMBL/GenBank/DDBJ databases">
        <authorList>
            <person name="de Groot N.N."/>
        </authorList>
    </citation>
    <scope>NUCLEOTIDE SEQUENCE [LARGE SCALE GENOMIC DNA]</scope>
    <source>
        <strain evidence="2 3">CGMCC 1.12333</strain>
    </source>
</reference>
<dbReference type="OrthoDB" id="9807923at2"/>
<keyword evidence="3" id="KW-1185">Reference proteome</keyword>
<keyword evidence="1" id="KW-0472">Membrane</keyword>
<proteinExistence type="predicted"/>
<evidence type="ECO:0000313" key="2">
    <source>
        <dbReference type="EMBL" id="SFU39340.1"/>
    </source>
</evidence>
<dbReference type="InterPro" id="IPR023393">
    <property type="entry name" value="START-like_dom_sf"/>
</dbReference>
<dbReference type="CDD" id="cd07818">
    <property type="entry name" value="SRPBCC_1"/>
    <property type="match status" value="1"/>
</dbReference>
<organism evidence="2 3">
    <name type="scientific">Pustulibacterium marinum</name>
    <dbReference type="NCBI Taxonomy" id="1224947"/>
    <lineage>
        <taxon>Bacteria</taxon>
        <taxon>Pseudomonadati</taxon>
        <taxon>Bacteroidota</taxon>
        <taxon>Flavobacteriia</taxon>
        <taxon>Flavobacteriales</taxon>
        <taxon>Flavobacteriaceae</taxon>
        <taxon>Pustulibacterium</taxon>
    </lineage>
</organism>
<dbReference type="SUPFAM" id="SSF55961">
    <property type="entry name" value="Bet v1-like"/>
    <property type="match status" value="1"/>
</dbReference>